<dbReference type="Pfam" id="PF08765">
    <property type="entry name" value="Mor"/>
    <property type="match status" value="1"/>
</dbReference>
<gene>
    <name evidence="1" type="ORF">A9Y76_14125</name>
</gene>
<dbReference type="OrthoDB" id="8896696at2"/>
<evidence type="ECO:0000313" key="2">
    <source>
        <dbReference type="Proteomes" id="UP000078572"/>
    </source>
</evidence>
<dbReference type="InterPro" id="IPR014875">
    <property type="entry name" value="Mor_transcription_activator"/>
</dbReference>
<dbReference type="EMBL" id="CP016022">
    <property type="protein sequence ID" value="ANJ73532.1"/>
    <property type="molecule type" value="Genomic_DNA"/>
</dbReference>
<dbReference type="InterPro" id="IPR009057">
    <property type="entry name" value="Homeodomain-like_sf"/>
</dbReference>
<protein>
    <submittedName>
        <fullName evidence="1">Uncharacterized protein</fullName>
    </submittedName>
</protein>
<keyword evidence="2" id="KW-1185">Reference proteome</keyword>
<organism evidence="1 2">
    <name type="scientific">Ralstonia insidiosa</name>
    <dbReference type="NCBI Taxonomy" id="190721"/>
    <lineage>
        <taxon>Bacteria</taxon>
        <taxon>Pseudomonadati</taxon>
        <taxon>Pseudomonadota</taxon>
        <taxon>Betaproteobacteria</taxon>
        <taxon>Burkholderiales</taxon>
        <taxon>Burkholderiaceae</taxon>
        <taxon>Ralstonia</taxon>
    </lineage>
</organism>
<reference evidence="2" key="1">
    <citation type="submission" date="2016-06" db="EMBL/GenBank/DDBJ databases">
        <authorList>
            <person name="Xu Y."/>
            <person name="Nagy A."/>
            <person name="Yan X."/>
            <person name="Kim S.W."/>
            <person name="Haley B."/>
            <person name="Liu N.T."/>
            <person name="Nou X."/>
        </authorList>
    </citation>
    <scope>NUCLEOTIDE SEQUENCE [LARGE SCALE GENOMIC DNA]</scope>
    <source>
        <strain evidence="2">ATCC 49129</strain>
    </source>
</reference>
<dbReference type="SUPFAM" id="SSF46689">
    <property type="entry name" value="Homeodomain-like"/>
    <property type="match status" value="1"/>
</dbReference>
<sequence>MQLESVQGLLPRVIHQVVDAVGAAAALQLVETFGGSTYRVPVRKSAAGEKQFRLVADVIGDEAALQLVGKFGGQELYFANCSEALRELRNREIRAEFDRLTQVERMAAMRAVAQMAPRFRKSDRQIWRILNETDRSGPASSAQNVLF</sequence>
<proteinExistence type="predicted"/>
<dbReference type="RefSeq" id="WP_064804973.1">
    <property type="nucleotide sequence ID" value="NZ_CP016022.1"/>
</dbReference>
<dbReference type="Proteomes" id="UP000078572">
    <property type="component" value="Chromosome 1"/>
</dbReference>
<dbReference type="GeneID" id="61527155"/>
<dbReference type="AlphaFoldDB" id="A0A191ZZP8"/>
<name>A0A191ZZP8_9RALS</name>
<evidence type="ECO:0000313" key="1">
    <source>
        <dbReference type="EMBL" id="ANJ73532.1"/>
    </source>
</evidence>
<accession>A0A191ZZP8</accession>